<feature type="transmembrane region" description="Helical" evidence="1">
    <location>
        <begin position="7"/>
        <end position="31"/>
    </location>
</feature>
<dbReference type="Proteomes" id="UP000193077">
    <property type="component" value="Unassembled WGS sequence"/>
</dbReference>
<gene>
    <name evidence="2" type="ORF">TRL7639_04179</name>
</gene>
<reference evidence="2 3" key="1">
    <citation type="submission" date="2017-03" db="EMBL/GenBank/DDBJ databases">
        <authorList>
            <person name="Afonso C.L."/>
            <person name="Miller P.J."/>
            <person name="Scott M.A."/>
            <person name="Spackman E."/>
            <person name="Goraichik I."/>
            <person name="Dimitrov K.M."/>
            <person name="Suarez D.L."/>
            <person name="Swayne D.E."/>
        </authorList>
    </citation>
    <scope>NUCLEOTIDE SEQUENCE [LARGE SCALE GENOMIC DNA]</scope>
    <source>
        <strain evidence="2 3">CECT 7639</strain>
    </source>
</reference>
<sequence>MNRACRIIVGLFLAAYLLALFVFLVGTFGWFGAARDPLSGVFLIPLGLPWNLLIERFPEPFWAWLAAAAPALNLVLLRLVCGRMGRRT</sequence>
<dbReference type="EMBL" id="FWFO01000005">
    <property type="protein sequence ID" value="SLN70596.1"/>
    <property type="molecule type" value="Genomic_DNA"/>
</dbReference>
<keyword evidence="1" id="KW-0472">Membrane</keyword>
<organism evidence="2 3">
    <name type="scientific">Falsiruegeria litorea R37</name>
    <dbReference type="NCBI Taxonomy" id="1200284"/>
    <lineage>
        <taxon>Bacteria</taxon>
        <taxon>Pseudomonadati</taxon>
        <taxon>Pseudomonadota</taxon>
        <taxon>Alphaproteobacteria</taxon>
        <taxon>Rhodobacterales</taxon>
        <taxon>Roseobacteraceae</taxon>
        <taxon>Falsiruegeria</taxon>
    </lineage>
</organism>
<protein>
    <submittedName>
        <fullName evidence="2">Uncharacterized protein</fullName>
    </submittedName>
</protein>
<evidence type="ECO:0000256" key="1">
    <source>
        <dbReference type="SAM" id="Phobius"/>
    </source>
</evidence>
<name>A0A1Y5TRP7_9RHOB</name>
<dbReference type="OrthoDB" id="7510603at2"/>
<feature type="transmembrane region" description="Helical" evidence="1">
    <location>
        <begin position="61"/>
        <end position="81"/>
    </location>
</feature>
<keyword evidence="3" id="KW-1185">Reference proteome</keyword>
<dbReference type="AlphaFoldDB" id="A0A1Y5TRP7"/>
<dbReference type="RefSeq" id="WP_085797815.1">
    <property type="nucleotide sequence ID" value="NZ_FWFO01000005.1"/>
</dbReference>
<accession>A0A1Y5TRP7</accession>
<proteinExistence type="predicted"/>
<keyword evidence="1" id="KW-1133">Transmembrane helix</keyword>
<evidence type="ECO:0000313" key="2">
    <source>
        <dbReference type="EMBL" id="SLN70596.1"/>
    </source>
</evidence>
<evidence type="ECO:0000313" key="3">
    <source>
        <dbReference type="Proteomes" id="UP000193077"/>
    </source>
</evidence>
<keyword evidence="1" id="KW-0812">Transmembrane</keyword>